<feature type="domain" description="Plexin cytoplasmic RasGAP" evidence="2">
    <location>
        <begin position="148"/>
        <end position="224"/>
    </location>
</feature>
<gene>
    <name evidence="3" type="ORF">PXEA_LOCUS105</name>
</gene>
<sequence>MLPVRVTCRRGSIPLHPYPIFSLFLLFPDYHYQLIQPSLSEQPQTTEILMKGYCTAKGANNTARLSSSQSPHSPPINNTCASSKQSLRVPVRPSPGTISSSSSVSCSPISSSLSAASVPSTSSRIFSEFSRSAEQTIPNRPVPGVCRPTKQSHALPEHPLLKEPSSPCRCNCLEYLNQLLLQPRFVLLLIRVIEADSLVGAKAKSVMASLLSIILHDHMDVYTQQPFTFVEDLEFV</sequence>
<evidence type="ECO:0000313" key="3">
    <source>
        <dbReference type="EMBL" id="VEL06665.1"/>
    </source>
</evidence>
<accession>A0A3S4ZXH7</accession>
<comment type="caution">
    <text evidence="3">The sequence shown here is derived from an EMBL/GenBank/DDBJ whole genome shotgun (WGS) entry which is preliminary data.</text>
</comment>
<feature type="compositionally biased region" description="Polar residues" evidence="1">
    <location>
        <begin position="62"/>
        <end position="86"/>
    </location>
</feature>
<keyword evidence="4" id="KW-1185">Reference proteome</keyword>
<dbReference type="AlphaFoldDB" id="A0A3S4ZXH7"/>
<dbReference type="InterPro" id="IPR008936">
    <property type="entry name" value="Rho_GTPase_activation_prot"/>
</dbReference>
<feature type="region of interest" description="Disordered" evidence="1">
    <location>
        <begin position="62"/>
        <end position="107"/>
    </location>
</feature>
<dbReference type="Proteomes" id="UP000784294">
    <property type="component" value="Unassembled WGS sequence"/>
</dbReference>
<protein>
    <recommendedName>
        <fullName evidence="2">Plexin cytoplasmic RasGAP domain-containing protein</fullName>
    </recommendedName>
</protein>
<name>A0A3S4ZXH7_9PLAT</name>
<dbReference type="EMBL" id="CAAALY010000200">
    <property type="protein sequence ID" value="VEL06665.1"/>
    <property type="molecule type" value="Genomic_DNA"/>
</dbReference>
<proteinExistence type="predicted"/>
<evidence type="ECO:0000256" key="1">
    <source>
        <dbReference type="SAM" id="MobiDB-lite"/>
    </source>
</evidence>
<dbReference type="InterPro" id="IPR013548">
    <property type="entry name" value="Plexin_cytoplasmic_RasGAP_dom"/>
</dbReference>
<evidence type="ECO:0000313" key="4">
    <source>
        <dbReference type="Proteomes" id="UP000784294"/>
    </source>
</evidence>
<evidence type="ECO:0000259" key="2">
    <source>
        <dbReference type="Pfam" id="PF08337"/>
    </source>
</evidence>
<dbReference type="Pfam" id="PF08337">
    <property type="entry name" value="Plexin_cytopl"/>
    <property type="match status" value="1"/>
</dbReference>
<dbReference type="GO" id="GO:0017154">
    <property type="term" value="F:semaphorin receptor activity"/>
    <property type="evidence" value="ECO:0007669"/>
    <property type="project" value="InterPro"/>
</dbReference>
<organism evidence="3 4">
    <name type="scientific">Protopolystoma xenopodis</name>
    <dbReference type="NCBI Taxonomy" id="117903"/>
    <lineage>
        <taxon>Eukaryota</taxon>
        <taxon>Metazoa</taxon>
        <taxon>Spiralia</taxon>
        <taxon>Lophotrochozoa</taxon>
        <taxon>Platyhelminthes</taxon>
        <taxon>Monogenea</taxon>
        <taxon>Polyopisthocotylea</taxon>
        <taxon>Polystomatidea</taxon>
        <taxon>Polystomatidae</taxon>
        <taxon>Protopolystoma</taxon>
    </lineage>
</organism>
<reference evidence="3" key="1">
    <citation type="submission" date="2018-11" db="EMBL/GenBank/DDBJ databases">
        <authorList>
            <consortium name="Pathogen Informatics"/>
        </authorList>
    </citation>
    <scope>NUCLEOTIDE SEQUENCE</scope>
</reference>
<feature type="compositionally biased region" description="Low complexity" evidence="1">
    <location>
        <begin position="94"/>
        <end position="107"/>
    </location>
</feature>
<dbReference type="Gene3D" id="1.10.506.10">
    <property type="entry name" value="GTPase Activation - p120gap, domain 1"/>
    <property type="match status" value="1"/>
</dbReference>